<name>A0A7R9HUW4_9NEOP</name>
<organism evidence="1">
    <name type="scientific">Timema monikensis</name>
    <dbReference type="NCBI Taxonomy" id="170555"/>
    <lineage>
        <taxon>Eukaryota</taxon>
        <taxon>Metazoa</taxon>
        <taxon>Ecdysozoa</taxon>
        <taxon>Arthropoda</taxon>
        <taxon>Hexapoda</taxon>
        <taxon>Insecta</taxon>
        <taxon>Pterygota</taxon>
        <taxon>Neoptera</taxon>
        <taxon>Polyneoptera</taxon>
        <taxon>Phasmatodea</taxon>
        <taxon>Timematodea</taxon>
        <taxon>Timematoidea</taxon>
        <taxon>Timematidae</taxon>
        <taxon>Timema</taxon>
    </lineage>
</organism>
<sequence>MCTKVWSISQSTRCPMKSLRKTTALLRYRVLGIKKLKSVPSHQTIAMPCGKKTLASMARVSPLWVRVSTMPHVFASNAGAIVPAFTHPLLP</sequence>
<reference evidence="1" key="1">
    <citation type="submission" date="2020-11" db="EMBL/GenBank/DDBJ databases">
        <authorList>
            <person name="Tran Van P."/>
        </authorList>
    </citation>
    <scope>NUCLEOTIDE SEQUENCE</scope>
</reference>
<dbReference type="AlphaFoldDB" id="A0A7R9HUW4"/>
<protein>
    <submittedName>
        <fullName evidence="1">Uncharacterized protein</fullName>
    </submittedName>
</protein>
<dbReference type="EMBL" id="OB799628">
    <property type="protein sequence ID" value="CAD7435322.1"/>
    <property type="molecule type" value="Genomic_DNA"/>
</dbReference>
<evidence type="ECO:0000313" key="1">
    <source>
        <dbReference type="EMBL" id="CAD7435322.1"/>
    </source>
</evidence>
<gene>
    <name evidence="1" type="ORF">TMSB3V08_LOCUS11969</name>
</gene>
<accession>A0A7R9HUW4</accession>
<proteinExistence type="predicted"/>